<evidence type="ECO:0000313" key="2">
    <source>
        <dbReference type="Proteomes" id="UP000887159"/>
    </source>
</evidence>
<sequence>MLLLSYQRPHEQPSEIRRGIIIRMMEARWSLRVVACQTQAASSLRACVFPNHHKTPGRKTSGVAVPITCATNTHQPSPPFGVMSRIKELDCNRMDPDHLQQQI</sequence>
<dbReference type="AlphaFoldDB" id="A0A8X6VVK8"/>
<evidence type="ECO:0000313" key="1">
    <source>
        <dbReference type="EMBL" id="GFY23244.1"/>
    </source>
</evidence>
<dbReference type="EMBL" id="BMAU01021362">
    <property type="protein sequence ID" value="GFY23244.1"/>
    <property type="molecule type" value="Genomic_DNA"/>
</dbReference>
<comment type="caution">
    <text evidence="1">The sequence shown here is derived from an EMBL/GenBank/DDBJ whole genome shotgun (WGS) entry which is preliminary data.</text>
</comment>
<proteinExistence type="predicted"/>
<reference evidence="1" key="1">
    <citation type="submission" date="2020-08" db="EMBL/GenBank/DDBJ databases">
        <title>Multicomponent nature underlies the extraordinary mechanical properties of spider dragline silk.</title>
        <authorList>
            <person name="Kono N."/>
            <person name="Nakamura H."/>
            <person name="Mori M."/>
            <person name="Yoshida Y."/>
            <person name="Ohtoshi R."/>
            <person name="Malay A.D."/>
            <person name="Moran D.A.P."/>
            <person name="Tomita M."/>
            <person name="Numata K."/>
            <person name="Arakawa K."/>
        </authorList>
    </citation>
    <scope>NUCLEOTIDE SEQUENCE</scope>
</reference>
<gene>
    <name evidence="1" type="ORF">TNCV_3764821</name>
</gene>
<name>A0A8X6VVK8_TRICX</name>
<organism evidence="1 2">
    <name type="scientific">Trichonephila clavipes</name>
    <name type="common">Golden silk orbweaver</name>
    <name type="synonym">Nephila clavipes</name>
    <dbReference type="NCBI Taxonomy" id="2585209"/>
    <lineage>
        <taxon>Eukaryota</taxon>
        <taxon>Metazoa</taxon>
        <taxon>Ecdysozoa</taxon>
        <taxon>Arthropoda</taxon>
        <taxon>Chelicerata</taxon>
        <taxon>Arachnida</taxon>
        <taxon>Araneae</taxon>
        <taxon>Araneomorphae</taxon>
        <taxon>Entelegynae</taxon>
        <taxon>Araneoidea</taxon>
        <taxon>Nephilidae</taxon>
        <taxon>Trichonephila</taxon>
    </lineage>
</organism>
<accession>A0A8X6VVK8</accession>
<dbReference type="Proteomes" id="UP000887159">
    <property type="component" value="Unassembled WGS sequence"/>
</dbReference>
<protein>
    <submittedName>
        <fullName evidence="1">Uncharacterized protein</fullName>
    </submittedName>
</protein>
<keyword evidence="2" id="KW-1185">Reference proteome</keyword>